<name>A0A067LKZ4_JATCU</name>
<proteinExistence type="predicted"/>
<accession>A0A067LKZ4</accession>
<protein>
    <submittedName>
        <fullName evidence="1">Uncharacterized protein</fullName>
    </submittedName>
</protein>
<sequence>MQIVAGPVGTGVLYMARACSRLPEASTGGLESDTGVSVLLKLERVLRPGLPEAGTAVLDMARSCPFFLGLQRSKSSIY</sequence>
<keyword evidence="2" id="KW-1185">Reference proteome</keyword>
<reference evidence="1 2" key="1">
    <citation type="journal article" date="2014" name="PLoS ONE">
        <title>Global Analysis of Gene Expression Profiles in Physic Nut (Jatropha curcas L.) Seedlings Exposed to Salt Stress.</title>
        <authorList>
            <person name="Zhang L."/>
            <person name="Zhang C."/>
            <person name="Wu P."/>
            <person name="Chen Y."/>
            <person name="Li M."/>
            <person name="Jiang H."/>
            <person name="Wu G."/>
        </authorList>
    </citation>
    <scope>NUCLEOTIDE SEQUENCE [LARGE SCALE GENOMIC DNA]</scope>
    <source>
        <strain evidence="2">cv. GZQX0401</strain>
        <tissue evidence="1">Young leaves</tissue>
    </source>
</reference>
<dbReference type="EMBL" id="KK914232">
    <property type="protein sequence ID" value="KDP45390.1"/>
    <property type="molecule type" value="Genomic_DNA"/>
</dbReference>
<gene>
    <name evidence="1" type="ORF">JCGZ_09639</name>
</gene>
<dbReference type="AlphaFoldDB" id="A0A067LKZ4"/>
<evidence type="ECO:0000313" key="1">
    <source>
        <dbReference type="EMBL" id="KDP45390.1"/>
    </source>
</evidence>
<organism evidence="1 2">
    <name type="scientific">Jatropha curcas</name>
    <name type="common">Barbados nut</name>
    <dbReference type="NCBI Taxonomy" id="180498"/>
    <lineage>
        <taxon>Eukaryota</taxon>
        <taxon>Viridiplantae</taxon>
        <taxon>Streptophyta</taxon>
        <taxon>Embryophyta</taxon>
        <taxon>Tracheophyta</taxon>
        <taxon>Spermatophyta</taxon>
        <taxon>Magnoliopsida</taxon>
        <taxon>eudicotyledons</taxon>
        <taxon>Gunneridae</taxon>
        <taxon>Pentapetalae</taxon>
        <taxon>rosids</taxon>
        <taxon>fabids</taxon>
        <taxon>Malpighiales</taxon>
        <taxon>Euphorbiaceae</taxon>
        <taxon>Crotonoideae</taxon>
        <taxon>Jatropheae</taxon>
        <taxon>Jatropha</taxon>
    </lineage>
</organism>
<evidence type="ECO:0000313" key="2">
    <source>
        <dbReference type="Proteomes" id="UP000027138"/>
    </source>
</evidence>
<dbReference type="Proteomes" id="UP000027138">
    <property type="component" value="Unassembled WGS sequence"/>
</dbReference>